<organism evidence="1 2">
    <name type="scientific">Paracoccidioides brasiliensis</name>
    <dbReference type="NCBI Taxonomy" id="121759"/>
    <lineage>
        <taxon>Eukaryota</taxon>
        <taxon>Fungi</taxon>
        <taxon>Dikarya</taxon>
        <taxon>Ascomycota</taxon>
        <taxon>Pezizomycotina</taxon>
        <taxon>Eurotiomycetes</taxon>
        <taxon>Eurotiomycetidae</taxon>
        <taxon>Onygenales</taxon>
        <taxon>Ajellomycetaceae</taxon>
        <taxon>Paracoccidioides</taxon>
    </lineage>
</organism>
<dbReference type="EMBL" id="LZYO01000002">
    <property type="protein sequence ID" value="ODH45403.1"/>
    <property type="molecule type" value="Genomic_DNA"/>
</dbReference>
<reference evidence="1 2" key="1">
    <citation type="submission" date="2016-06" db="EMBL/GenBank/DDBJ databases">
        <authorList>
            <person name="Kjaerup R.B."/>
            <person name="Dalgaard T.S."/>
            <person name="Juul-Madsen H.R."/>
        </authorList>
    </citation>
    <scope>NUCLEOTIDE SEQUENCE [LARGE SCALE GENOMIC DNA]</scope>
    <source>
        <strain evidence="1 2">Pb300</strain>
    </source>
</reference>
<dbReference type="Proteomes" id="UP000242814">
    <property type="component" value="Unassembled WGS sequence"/>
</dbReference>
<gene>
    <name evidence="1" type="ORF">ACO22_00127</name>
</gene>
<evidence type="ECO:0000313" key="1">
    <source>
        <dbReference type="EMBL" id="ODH45403.1"/>
    </source>
</evidence>
<accession>A0A1D2JQE5</accession>
<sequence>MHKPEYIAASSLQAAVCREMLVRSYCAIESVEGFFSLDIHTELHAKYVDDFECPNHPLPRTRTAQNPSTAVRLPQLVPTVGFRAAGVRILADVPPQWSGSAKSLVFEELAGS</sequence>
<dbReference type="VEuPathDB" id="FungiDB:PABG_04339"/>
<comment type="caution">
    <text evidence="1">The sequence shown here is derived from an EMBL/GenBank/DDBJ whole genome shotgun (WGS) entry which is preliminary data.</text>
</comment>
<dbReference type="AlphaFoldDB" id="A0A1D2JQE5"/>
<protein>
    <submittedName>
        <fullName evidence="1">Uncharacterized protein</fullName>
    </submittedName>
</protein>
<proteinExistence type="predicted"/>
<name>A0A1D2JQE5_PARBR</name>
<dbReference type="VEuPathDB" id="FungiDB:PADG_11817"/>
<evidence type="ECO:0000313" key="2">
    <source>
        <dbReference type="Proteomes" id="UP000242814"/>
    </source>
</evidence>